<evidence type="ECO:0000256" key="3">
    <source>
        <dbReference type="ARBA" id="ARBA00023013"/>
    </source>
</evidence>
<proteinExistence type="inferred from homology"/>
<dbReference type="Pfam" id="PF02234">
    <property type="entry name" value="CDI"/>
    <property type="match status" value="1"/>
</dbReference>
<dbReference type="STRING" id="4155.A0A022RKB5"/>
<dbReference type="PhylomeDB" id="A0A022RKB5"/>
<dbReference type="InterPro" id="IPR044275">
    <property type="entry name" value="KRP"/>
</dbReference>
<dbReference type="GO" id="GO:0004861">
    <property type="term" value="F:cyclin-dependent protein serine/threonine kinase inhibitor activity"/>
    <property type="evidence" value="ECO:0000318"/>
    <property type="project" value="GO_Central"/>
</dbReference>
<name>A0A022RKB5_ERYGU</name>
<dbReference type="PIRSF" id="PIRSF017811">
    <property type="entry name" value="CDK_inhib_pln"/>
    <property type="match status" value="1"/>
</dbReference>
<gene>
    <name evidence="8" type="ORF">MIMGU_mgv1a014302mg</name>
</gene>
<organism evidence="8 9">
    <name type="scientific">Erythranthe guttata</name>
    <name type="common">Yellow monkey flower</name>
    <name type="synonym">Mimulus guttatus</name>
    <dbReference type="NCBI Taxonomy" id="4155"/>
    <lineage>
        <taxon>Eukaryota</taxon>
        <taxon>Viridiplantae</taxon>
        <taxon>Streptophyta</taxon>
        <taxon>Embryophyta</taxon>
        <taxon>Tracheophyta</taxon>
        <taxon>Spermatophyta</taxon>
        <taxon>Magnoliopsida</taxon>
        <taxon>eudicotyledons</taxon>
        <taxon>Gunneridae</taxon>
        <taxon>Pentapetalae</taxon>
        <taxon>asterids</taxon>
        <taxon>lamiids</taxon>
        <taxon>Lamiales</taxon>
        <taxon>Phrymaceae</taxon>
        <taxon>Erythranthe</taxon>
    </lineage>
</organism>
<evidence type="ECO:0000256" key="5">
    <source>
        <dbReference type="PIRNR" id="PIRNR017811"/>
    </source>
</evidence>
<feature type="domain" description="Cyclin-dependent kinase inhibitor" evidence="7">
    <location>
        <begin position="145"/>
        <end position="189"/>
    </location>
</feature>
<feature type="compositionally biased region" description="Basic and acidic residues" evidence="6">
    <location>
        <begin position="127"/>
        <end position="136"/>
    </location>
</feature>
<keyword evidence="4" id="KW-0131">Cell cycle</keyword>
<evidence type="ECO:0000313" key="9">
    <source>
        <dbReference type="Proteomes" id="UP000030748"/>
    </source>
</evidence>
<feature type="region of interest" description="Disordered" evidence="6">
    <location>
        <begin position="95"/>
        <end position="149"/>
    </location>
</feature>
<comment type="similarity">
    <text evidence="2 5">Belongs to the CDI family. ICK/KRP subfamily.</text>
</comment>
<dbReference type="AlphaFoldDB" id="A0A022RKB5"/>
<dbReference type="PANTHER" id="PTHR46776">
    <property type="entry name" value="CYCLIN-DEPENDENT KINASE INHIBITOR 4-RELATED"/>
    <property type="match status" value="1"/>
</dbReference>
<keyword evidence="3 5" id="KW-0649">Protein kinase inhibitor</keyword>
<dbReference type="eggNOG" id="ENOG502RZHP">
    <property type="taxonomic scope" value="Eukaryota"/>
</dbReference>
<evidence type="ECO:0000259" key="7">
    <source>
        <dbReference type="Pfam" id="PF02234"/>
    </source>
</evidence>
<dbReference type="EMBL" id="KI630450">
    <property type="protein sequence ID" value="EYU39335.1"/>
    <property type="molecule type" value="Genomic_DNA"/>
</dbReference>
<evidence type="ECO:0000256" key="4">
    <source>
        <dbReference type="ARBA" id="ARBA00023306"/>
    </source>
</evidence>
<dbReference type="GO" id="GO:0045740">
    <property type="term" value="P:positive regulation of DNA replication"/>
    <property type="evidence" value="ECO:0000318"/>
    <property type="project" value="GO_Central"/>
</dbReference>
<dbReference type="GO" id="GO:0005654">
    <property type="term" value="C:nucleoplasm"/>
    <property type="evidence" value="ECO:0007669"/>
    <property type="project" value="UniProtKB-SubCell"/>
</dbReference>
<reference evidence="8 9" key="1">
    <citation type="journal article" date="2013" name="Proc. Natl. Acad. Sci. U.S.A.">
        <title>Fine-scale variation in meiotic recombination in Mimulus inferred from population shotgun sequencing.</title>
        <authorList>
            <person name="Hellsten U."/>
            <person name="Wright K.M."/>
            <person name="Jenkins J."/>
            <person name="Shu S."/>
            <person name="Yuan Y."/>
            <person name="Wessler S.R."/>
            <person name="Schmutz J."/>
            <person name="Willis J.H."/>
            <person name="Rokhsar D.S."/>
        </authorList>
    </citation>
    <scope>NUCLEOTIDE SEQUENCE [LARGE SCALE GENOMIC DNA]</scope>
    <source>
        <strain evidence="9">cv. DUN x IM62</strain>
    </source>
</reference>
<dbReference type="GO" id="GO:0005634">
    <property type="term" value="C:nucleus"/>
    <property type="evidence" value="ECO:0000318"/>
    <property type="project" value="GO_Central"/>
</dbReference>
<keyword evidence="9" id="KW-1185">Reference proteome</keyword>
<accession>A0A022RKB5</accession>
<dbReference type="InterPro" id="IPR003175">
    <property type="entry name" value="CDI_dom"/>
</dbReference>
<protein>
    <recommendedName>
        <fullName evidence="5">Cyclin-dependent kinase inhibitor</fullName>
    </recommendedName>
</protein>
<dbReference type="InterPro" id="IPR044898">
    <property type="entry name" value="CDI_dom_sf"/>
</dbReference>
<sequence>MDTAAAAAVGSKRKVGLEERQLSECSIQLKTRRIAVAAPEDSASSENSENSTCEVTDHCLASCSSSYGSTELSKGRSKFLDLEENEVSLSVEFFATSAGHSSDSRERRETTPLSDAAEPDSAGELESTARPRETSNRRRSTAAEKMPSEAELEEFFAAAENNLHKQFTNKYNYDIVKDQPLEGRYEWVQIQVKP</sequence>
<evidence type="ECO:0000313" key="8">
    <source>
        <dbReference type="EMBL" id="EYU39335.1"/>
    </source>
</evidence>
<evidence type="ECO:0000256" key="2">
    <source>
        <dbReference type="ARBA" id="ARBA00010274"/>
    </source>
</evidence>
<dbReference type="Gene3D" id="4.10.365.10">
    <property type="entry name" value="p27"/>
    <property type="match status" value="1"/>
</dbReference>
<dbReference type="Proteomes" id="UP000030748">
    <property type="component" value="Unassembled WGS sequence"/>
</dbReference>
<dbReference type="GO" id="GO:0051726">
    <property type="term" value="P:regulation of cell cycle"/>
    <property type="evidence" value="ECO:0007669"/>
    <property type="project" value="InterPro"/>
</dbReference>
<evidence type="ECO:0000256" key="1">
    <source>
        <dbReference type="ARBA" id="ARBA00004642"/>
    </source>
</evidence>
<comment type="subcellular location">
    <subcellularLocation>
        <location evidence="1">Nucleus</location>
        <location evidence="1">Nucleoplasm</location>
    </subcellularLocation>
</comment>
<evidence type="ECO:0000256" key="6">
    <source>
        <dbReference type="SAM" id="MobiDB-lite"/>
    </source>
</evidence>